<evidence type="ECO:0000256" key="1">
    <source>
        <dbReference type="SAM" id="MobiDB-lite"/>
    </source>
</evidence>
<protein>
    <submittedName>
        <fullName evidence="2">Uncharacterized protein</fullName>
    </submittedName>
</protein>
<feature type="compositionally biased region" description="Basic and acidic residues" evidence="1">
    <location>
        <begin position="36"/>
        <end position="46"/>
    </location>
</feature>
<comment type="caution">
    <text evidence="2">The sequence shown here is derived from an EMBL/GenBank/DDBJ whole genome shotgun (WGS) entry which is preliminary data.</text>
</comment>
<gene>
    <name evidence="2" type="ORF">ACFOJE_02390</name>
</gene>
<dbReference type="Proteomes" id="UP001595457">
    <property type="component" value="Unassembled WGS sequence"/>
</dbReference>
<organism evidence="2 3">
    <name type="scientific">Azotobacter bryophylli</name>
    <dbReference type="NCBI Taxonomy" id="1986537"/>
    <lineage>
        <taxon>Bacteria</taxon>
        <taxon>Pseudomonadati</taxon>
        <taxon>Pseudomonadota</taxon>
        <taxon>Gammaproteobacteria</taxon>
        <taxon>Pseudomonadales</taxon>
        <taxon>Pseudomonadaceae</taxon>
        <taxon>Azotobacter</taxon>
    </lineage>
</organism>
<feature type="compositionally biased region" description="Polar residues" evidence="1">
    <location>
        <begin position="176"/>
        <end position="190"/>
    </location>
</feature>
<proteinExistence type="predicted"/>
<feature type="compositionally biased region" description="Basic and acidic residues" evidence="1">
    <location>
        <begin position="1"/>
        <end position="10"/>
    </location>
</feature>
<sequence length="249" mass="26020">MPTPRDRTPRPDQPNPGHSMQDIAGDLQGQAGQIAEEAKRQGKEQLENYRQSAADELEKIAEGARAAATELEEQDESALSSYVLDTAESLYQLADKLRGKSVEELIQQAGRLARENPALFVTGSVALGFGLMRFARASGRRVGQQPERERQPGAELQAMGGEPMATGANIPPHVTVTATPDGTVTASSSRMPGRGTHRLPPGDIGHGLTGAAAGTPTGAAAGTPTGSPEETPRVSPNPSDRQGPSGGMQ</sequence>
<feature type="compositionally biased region" description="Low complexity" evidence="1">
    <location>
        <begin position="209"/>
        <end position="226"/>
    </location>
</feature>
<name>A0ABV7AQH1_9GAMM</name>
<feature type="region of interest" description="Disordered" evidence="1">
    <location>
        <begin position="159"/>
        <end position="249"/>
    </location>
</feature>
<dbReference type="RefSeq" id="WP_377812650.1">
    <property type="nucleotide sequence ID" value="NZ_JBHRSJ010000002.1"/>
</dbReference>
<accession>A0ABV7AQH1</accession>
<keyword evidence="3" id="KW-1185">Reference proteome</keyword>
<reference evidence="3" key="1">
    <citation type="journal article" date="2019" name="Int. J. Syst. Evol. Microbiol.">
        <title>The Global Catalogue of Microorganisms (GCM) 10K type strain sequencing project: providing services to taxonomists for standard genome sequencing and annotation.</title>
        <authorList>
            <consortium name="The Broad Institute Genomics Platform"/>
            <consortium name="The Broad Institute Genome Sequencing Center for Infectious Disease"/>
            <person name="Wu L."/>
            <person name="Ma J."/>
        </authorList>
    </citation>
    <scope>NUCLEOTIDE SEQUENCE [LARGE SCALE GENOMIC DNA]</scope>
    <source>
        <strain evidence="3">KCTC 62195</strain>
    </source>
</reference>
<evidence type="ECO:0000313" key="3">
    <source>
        <dbReference type="Proteomes" id="UP001595457"/>
    </source>
</evidence>
<dbReference type="EMBL" id="JBHRSJ010000002">
    <property type="protein sequence ID" value="MFC2971066.1"/>
    <property type="molecule type" value="Genomic_DNA"/>
</dbReference>
<evidence type="ECO:0000313" key="2">
    <source>
        <dbReference type="EMBL" id="MFC2971066.1"/>
    </source>
</evidence>
<feature type="region of interest" description="Disordered" evidence="1">
    <location>
        <begin position="1"/>
        <end position="46"/>
    </location>
</feature>